<evidence type="ECO:0000256" key="1">
    <source>
        <dbReference type="SAM" id="MobiDB-lite"/>
    </source>
</evidence>
<protein>
    <submittedName>
        <fullName evidence="3">DUF6049 family protein</fullName>
    </submittedName>
</protein>
<comment type="caution">
    <text evidence="3">The sequence shown here is derived from an EMBL/GenBank/DDBJ whole genome shotgun (WGS) entry which is preliminary data.</text>
</comment>
<keyword evidence="2" id="KW-1133">Transmembrane helix</keyword>
<evidence type="ECO:0000313" key="3">
    <source>
        <dbReference type="EMBL" id="MEE4593260.1"/>
    </source>
</evidence>
<name>A0ABU7PW93_9ACTN</name>
<keyword evidence="2" id="KW-0472">Membrane</keyword>
<feature type="compositionally biased region" description="Low complexity" evidence="1">
    <location>
        <begin position="81"/>
        <end position="90"/>
    </location>
</feature>
<dbReference type="InterPro" id="IPR046112">
    <property type="entry name" value="DUF6049"/>
</dbReference>
<proteinExistence type="predicted"/>
<accession>A0ABU7PW93</accession>
<organism evidence="3 4">
    <name type="scientific">Streptomyces asiaticus subsp. ignotus</name>
    <dbReference type="NCBI Taxonomy" id="3098222"/>
    <lineage>
        <taxon>Bacteria</taxon>
        <taxon>Bacillati</taxon>
        <taxon>Actinomycetota</taxon>
        <taxon>Actinomycetes</taxon>
        <taxon>Kitasatosporales</taxon>
        <taxon>Streptomycetaceae</taxon>
        <taxon>Streptomyces</taxon>
        <taxon>Streptomyces violaceusniger group</taxon>
    </lineage>
</organism>
<feature type="transmembrane region" description="Helical" evidence="2">
    <location>
        <begin position="877"/>
        <end position="896"/>
    </location>
</feature>
<dbReference type="Pfam" id="PF19516">
    <property type="entry name" value="DUF6049"/>
    <property type="match status" value="1"/>
</dbReference>
<gene>
    <name evidence="3" type="ORF">V2J94_15395</name>
</gene>
<feature type="compositionally biased region" description="Basic and acidic residues" evidence="1">
    <location>
        <begin position="180"/>
        <end position="205"/>
    </location>
</feature>
<dbReference type="EMBL" id="JAZBJO010000007">
    <property type="protein sequence ID" value="MEE4593260.1"/>
    <property type="molecule type" value="Genomic_DNA"/>
</dbReference>
<sequence>MRRGRTAGAGVEVVVVGRGRTYRRAVVTTATTILVAITFTSGLSTPAGATAMVLADGREADGAAMTTAQAHVPYGAAPAAGRGAEARGGAMVDGRGARGSTTSDGRGARGGATVGGREARGGITVGGREARGGITADDRKARGGATADGREARGGTPHGRGPDRAATAGRDRGGITAGGREARGGTAADDREARGGATADGREARGGTPHGRGPDRAAKPYAPSRRYPVSVELASLSPAVVRQGGELRISGRVTNTSGRRVGAARIGVRIGASGAIDTRGGLATVARRRPLTRADGPEVADRTARIAPLPTGAERGFRLTVPVPDLELDGAGAYALTVHVVGADGAGAGTVLGLTRTHLSAYPDATRLEPLRTTVLWPVLDTPRMEALTLRTQDSVLPVFRDDQLTAAFGPGGRLRRLVEMGRGQPVTWVLDPDLIVQARAMAAGYRVARTPGDTDPQQATEGKGGEAAAGWLAALRAAVRGREVIALPYADPDLASLARGGGAPLAGLLRRASRTGRRVVDRALGVHARAGVGWPAGGELDEGIARYAKGLGLDTVLASGAGVASAGELVSEGATDDGAVSLEGGTTALRYDAAIASQLFASHPAAGASGAPARLRLRQRLLAETLTAARELPYARRELVMVPPRRMPLAVGRVLLTVVAEGRKAGWLEPAGFAAALRKPTAGRLRGFDGYPLARHASELPPSRLAAVVRDRLRMRALAKVLSDARATAASVRAALARSVATAWRADPAGAASYQRGVSRYLTASIASVRLVPKSTVVVTGGSATIPVTVDNGLQQDLTGVELRVLSSRPERLTARDRAMPVQASRAVSRTVRMRVEAYANGPVRLTAQLYTSADGRPWGAPMTFTADVRSVPSGAVIFVLGGTALIVLAVAFRLRRTRRQ</sequence>
<feature type="compositionally biased region" description="Basic and acidic residues" evidence="1">
    <location>
        <begin position="128"/>
        <end position="141"/>
    </location>
</feature>
<dbReference type="RefSeq" id="WP_330808929.1">
    <property type="nucleotide sequence ID" value="NZ_JAZBJO010000007.1"/>
</dbReference>
<dbReference type="Proteomes" id="UP001354709">
    <property type="component" value="Unassembled WGS sequence"/>
</dbReference>
<keyword evidence="4" id="KW-1185">Reference proteome</keyword>
<reference evidence="3 4" key="1">
    <citation type="submission" date="2023-11" db="EMBL/GenBank/DDBJ databases">
        <title>30 novel species of actinomycetes from the DSMZ collection.</title>
        <authorList>
            <person name="Nouioui I."/>
        </authorList>
    </citation>
    <scope>NUCLEOTIDE SEQUENCE [LARGE SCALE GENOMIC DNA]</scope>
    <source>
        <strain evidence="3 4">DSM 41524</strain>
    </source>
</reference>
<feature type="region of interest" description="Disordered" evidence="1">
    <location>
        <begin position="81"/>
        <end position="223"/>
    </location>
</feature>
<evidence type="ECO:0000313" key="4">
    <source>
        <dbReference type="Proteomes" id="UP001354709"/>
    </source>
</evidence>
<evidence type="ECO:0000256" key="2">
    <source>
        <dbReference type="SAM" id="Phobius"/>
    </source>
</evidence>
<keyword evidence="2" id="KW-0812">Transmembrane</keyword>